<feature type="compositionally biased region" description="Basic and acidic residues" evidence="1">
    <location>
        <begin position="1234"/>
        <end position="1249"/>
    </location>
</feature>
<feature type="region of interest" description="Disordered" evidence="1">
    <location>
        <begin position="469"/>
        <end position="490"/>
    </location>
</feature>
<feature type="compositionally biased region" description="Polar residues" evidence="1">
    <location>
        <begin position="622"/>
        <end position="644"/>
    </location>
</feature>
<dbReference type="Proteomes" id="UP000594262">
    <property type="component" value="Unplaced"/>
</dbReference>
<feature type="region of interest" description="Disordered" evidence="1">
    <location>
        <begin position="569"/>
        <end position="602"/>
    </location>
</feature>
<feature type="compositionally biased region" description="Polar residues" evidence="1">
    <location>
        <begin position="738"/>
        <end position="758"/>
    </location>
</feature>
<dbReference type="GeneID" id="136801444"/>
<feature type="compositionally biased region" description="Basic and acidic residues" evidence="1">
    <location>
        <begin position="1266"/>
        <end position="1277"/>
    </location>
</feature>
<sequence>MADNEERARSRRASRRRSCLKTIVGNQQDDTTGSTNLQPRRKSKRVSFDHYRSVKIFEKDSHEKDEEDEKTEFLDKTSHAEHDMDLTRLTELSPSGDDLNETQKIQNFFKLFSDDKPTTKNGMDTTLGMPSLHSESPHVNNNKTILNNYDVMDEASETFVSFPLDRTKAEKETKISSADFLSNFKSTKDKSPKKDSTINQILNAIDTPPESSLVSGKDFLAKLISHKTPSENDYPPPGAIALELNNITILSEASMNITDDENQRELMLNQLNMSAAISPSSNTKTSLEAHQETLTKDDPLENQTNIDKKGFQLTPTKANFRDKFADSSDLVTPVQTVCVTPDIETGAEPVAPSTETPSFLEDFKNINVGPKANKSNETTGSPFIKDFKGMCVDSLGDKSQTEISTEGPKSSTQIQKGFSATPVSSYRDYCSTFGKSPNISNITKIALGDSPTKTISIPATQTPILVTPRRNAKETATSISNETPSLSHDKLAPNEDINSISQSQNVILVTPKRSVSKKRPETAPVSEAKSTGISLGETSAFAYVPMKRIKLSNEAEPVKLPSVSTILPRLNQTSPKKNSIAPSSQELVASSQSPQLCIPTTATPKANPLKLLMEQKEASPPKQFSSNIPLHSTNTNTSLQTKLSSPVKPLPINTLPGGSPPRILNTDTKSSIQNEDTNPQSQYKVADEKKDSQNRRKTYTLSKSDLPLVNPSSPEKTNVTEKPKNDRRLTFVIPPKPSTTERSLTEQSSLNDKPKNQTIVLEKVDQSESKKAKSNKDRRLTIQDMILAGNEKCIDDSTNFEQTLVFKPPIANSSMMVFPSDGLVSTENTPKAPPLSTKETTSNETFVVTETKQKATQNHTSQSLETPGSAENIDDQFIQSGANEVPITNKTFVVEEPSKMEKTSKTLEMNFTKETLLVEEPTKTSKTMEKTFTKETLPVDVSSFVEEQASSLVSQAIAEADLSIAKENQPTLPNEETLKNEIVQQIMSQLAVSQANTNIAESVPSQQKDEIQRMVMNMLQKYNLPTKETITPVATADQTDREPTELLMDVQAPDGMEDSEITTNMKYLQNFDNNESIAEKQTNKILQEESPKTLAKSSPTFENESTSPVELPKSTENLPSLERSLLKQPQGPGQSPKSLGQKPSTPQNNATPTKDLTKQFDEGEQTLRRSARKKTPSKRSGTITTELRRSSRHTTPVKPSTTSSSNDGNNQIHHATTSEISTTPGRRKSMRNKSHNEQKKENQPTKEDAMDFENVADPFASKPKIRRDTADDIDQTEKLPETDTVLERESTFTKITTDERLVKSFVRQTVYDAEKSVIRETADGFTKSVVETNDVVTRLVESNDVDMEKNVVVEKTLDSKEDDRNQTVDTKNQTIDDFTTPKVEKTLRTTIAYEKDDDNFETPMKQLPIAEEKSTSSSKKKRRKRMNMPSSRKPKTKVMKENSPPIQKKKHNFQASDGSFTVEDLDDATLLVNFPKYKHFHCLIKHQGDSLNDVIVGRNYHNTKQFKQGAQSLTAQDEWYYSCVEQSISNQKLSEKYTDMTEVSNLISELKRLFTFWQPFIVDLYEVVRRSQGEVTFTDHSLTCEMLDLVNYRGSFTFQATFDLSAEKPKPIFWLQHDTRFKIHGLEDLTNDAVLQTSFFPVYHYYKMLREFQKTRINIEFDHENAGDVKKYELALKAYL</sequence>
<organism evidence="2 3">
    <name type="scientific">Clytia hemisphaerica</name>
    <dbReference type="NCBI Taxonomy" id="252671"/>
    <lineage>
        <taxon>Eukaryota</taxon>
        <taxon>Metazoa</taxon>
        <taxon>Cnidaria</taxon>
        <taxon>Hydrozoa</taxon>
        <taxon>Hydroidolina</taxon>
        <taxon>Leptothecata</taxon>
        <taxon>Obeliida</taxon>
        <taxon>Clytiidae</taxon>
        <taxon>Clytia</taxon>
    </lineage>
</organism>
<dbReference type="EnsemblMetazoa" id="CLYHEMT008648.1">
    <property type="protein sequence ID" value="CLYHEMP008648.1"/>
    <property type="gene ID" value="CLYHEMG008648"/>
</dbReference>
<feature type="compositionally biased region" description="Basic and acidic residues" evidence="1">
    <location>
        <begin position="1082"/>
        <end position="1091"/>
    </location>
</feature>
<evidence type="ECO:0000313" key="3">
    <source>
        <dbReference type="Proteomes" id="UP000594262"/>
    </source>
</evidence>
<feature type="compositionally biased region" description="Polar residues" evidence="1">
    <location>
        <begin position="665"/>
        <end position="683"/>
    </location>
</feature>
<feature type="compositionally biased region" description="Polar residues" evidence="1">
    <location>
        <begin position="1131"/>
        <end position="1154"/>
    </location>
</feature>
<feature type="compositionally biased region" description="Polar residues" evidence="1">
    <location>
        <begin position="474"/>
        <end position="486"/>
    </location>
</feature>
<evidence type="ECO:0000313" key="2">
    <source>
        <dbReference type="EnsemblMetazoa" id="CLYHEMP008648.1"/>
    </source>
</evidence>
<accession>A0A7M5UC07</accession>
<feature type="compositionally biased region" description="Basic and acidic residues" evidence="1">
    <location>
        <begin position="1155"/>
        <end position="1167"/>
    </location>
</feature>
<feature type="compositionally biased region" description="Polar residues" evidence="1">
    <location>
        <begin position="1095"/>
        <end position="1118"/>
    </location>
</feature>
<feature type="compositionally biased region" description="Basic and acidic residues" evidence="1">
    <location>
        <begin position="685"/>
        <end position="694"/>
    </location>
</feature>
<feature type="region of interest" description="Disordered" evidence="1">
    <location>
        <begin position="1397"/>
        <end position="1451"/>
    </location>
</feature>
<keyword evidence="3" id="KW-1185">Reference proteome</keyword>
<feature type="compositionally biased region" description="Low complexity" evidence="1">
    <location>
        <begin position="1194"/>
        <end position="1205"/>
    </location>
</feature>
<protein>
    <submittedName>
        <fullName evidence="2">Uncharacterized protein</fullName>
    </submittedName>
</protein>
<evidence type="ECO:0000256" key="1">
    <source>
        <dbReference type="SAM" id="MobiDB-lite"/>
    </source>
</evidence>
<reference evidence="2" key="1">
    <citation type="submission" date="2021-01" db="UniProtKB">
        <authorList>
            <consortium name="EnsemblMetazoa"/>
        </authorList>
    </citation>
    <scope>IDENTIFICATION</scope>
</reference>
<feature type="compositionally biased region" description="Basic and acidic residues" evidence="1">
    <location>
        <begin position="718"/>
        <end position="729"/>
    </location>
</feature>
<name>A0A7M5UC07_9CNID</name>
<feature type="region of interest" description="Disordered" evidence="1">
    <location>
        <begin position="616"/>
        <end position="758"/>
    </location>
</feature>
<feature type="compositionally biased region" description="Basic residues" evidence="1">
    <location>
        <begin position="1418"/>
        <end position="1437"/>
    </location>
</feature>
<feature type="region of interest" description="Disordered" evidence="1">
    <location>
        <begin position="59"/>
        <end position="79"/>
    </location>
</feature>
<feature type="compositionally biased region" description="Basic residues" evidence="1">
    <location>
        <begin position="9"/>
        <end position="19"/>
    </location>
</feature>
<feature type="region of interest" description="Disordered" evidence="1">
    <location>
        <begin position="1082"/>
        <end position="1277"/>
    </location>
</feature>
<feature type="region of interest" description="Disordered" evidence="1">
    <location>
        <begin position="1"/>
        <end position="46"/>
    </location>
</feature>
<feature type="compositionally biased region" description="Polar residues" evidence="1">
    <location>
        <begin position="24"/>
        <end position="38"/>
    </location>
</feature>
<proteinExistence type="predicted"/>
<feature type="compositionally biased region" description="Polar residues" evidence="1">
    <location>
        <begin position="1206"/>
        <end position="1224"/>
    </location>
</feature>
<dbReference type="RefSeq" id="XP_066914183.1">
    <property type="nucleotide sequence ID" value="XM_067058082.1"/>
</dbReference>